<feature type="transmembrane region" description="Helical" evidence="7">
    <location>
        <begin position="70"/>
        <end position="91"/>
    </location>
</feature>
<evidence type="ECO:0000256" key="7">
    <source>
        <dbReference type="SAM" id="Phobius"/>
    </source>
</evidence>
<accession>A0ABR4JI70</accession>
<dbReference type="InterPro" id="IPR049326">
    <property type="entry name" value="Rhodopsin_dom_fungi"/>
</dbReference>
<evidence type="ECO:0000256" key="4">
    <source>
        <dbReference type="ARBA" id="ARBA00023136"/>
    </source>
</evidence>
<evidence type="ECO:0000256" key="5">
    <source>
        <dbReference type="ARBA" id="ARBA00038359"/>
    </source>
</evidence>
<feature type="transmembrane region" description="Helical" evidence="7">
    <location>
        <begin position="36"/>
        <end position="58"/>
    </location>
</feature>
<comment type="caution">
    <text evidence="9">The sequence shown here is derived from an EMBL/GenBank/DDBJ whole genome shotgun (WGS) entry which is preliminary data.</text>
</comment>
<gene>
    <name evidence="9" type="ORF">BJY01DRAFT_24784</name>
</gene>
<keyword evidence="2 7" id="KW-0812">Transmembrane</keyword>
<keyword evidence="4 7" id="KW-0472">Membrane</keyword>
<comment type="similarity">
    <text evidence="5">Belongs to the SAT4 family.</text>
</comment>
<dbReference type="Pfam" id="PF20684">
    <property type="entry name" value="Fung_rhodopsin"/>
    <property type="match status" value="1"/>
</dbReference>
<protein>
    <recommendedName>
        <fullName evidence="8">Rhodopsin domain-containing protein</fullName>
    </recommendedName>
</protein>
<organism evidence="9 10">
    <name type="scientific">Aspergillus pseudoustus</name>
    <dbReference type="NCBI Taxonomy" id="1810923"/>
    <lineage>
        <taxon>Eukaryota</taxon>
        <taxon>Fungi</taxon>
        <taxon>Dikarya</taxon>
        <taxon>Ascomycota</taxon>
        <taxon>Pezizomycotina</taxon>
        <taxon>Eurotiomycetes</taxon>
        <taxon>Eurotiomycetidae</taxon>
        <taxon>Eurotiales</taxon>
        <taxon>Aspergillaceae</taxon>
        <taxon>Aspergillus</taxon>
        <taxon>Aspergillus subgen. Nidulantes</taxon>
    </lineage>
</organism>
<evidence type="ECO:0000313" key="9">
    <source>
        <dbReference type="EMBL" id="KAL2839733.1"/>
    </source>
</evidence>
<reference evidence="9 10" key="1">
    <citation type="submission" date="2024-07" db="EMBL/GenBank/DDBJ databases">
        <title>Section-level genome sequencing and comparative genomics of Aspergillus sections Usti and Cavernicolus.</title>
        <authorList>
            <consortium name="Lawrence Berkeley National Laboratory"/>
            <person name="Nybo J.L."/>
            <person name="Vesth T.C."/>
            <person name="Theobald S."/>
            <person name="Frisvad J.C."/>
            <person name="Larsen T.O."/>
            <person name="Kjaerboelling I."/>
            <person name="Rothschild-Mancinelli K."/>
            <person name="Lyhne E.K."/>
            <person name="Kogle M.E."/>
            <person name="Barry K."/>
            <person name="Clum A."/>
            <person name="Na H."/>
            <person name="Ledsgaard L."/>
            <person name="Lin J."/>
            <person name="Lipzen A."/>
            <person name="Kuo A."/>
            <person name="Riley R."/>
            <person name="Mondo S."/>
            <person name="Labutti K."/>
            <person name="Haridas S."/>
            <person name="Pangalinan J."/>
            <person name="Salamov A.A."/>
            <person name="Simmons B.A."/>
            <person name="Magnuson J.K."/>
            <person name="Chen J."/>
            <person name="Drula E."/>
            <person name="Henrissat B."/>
            <person name="Wiebenga A."/>
            <person name="Lubbers R.J."/>
            <person name="Gomes A.C."/>
            <person name="Makela M.R."/>
            <person name="Stajich J."/>
            <person name="Grigoriev I.V."/>
            <person name="Mortensen U.H."/>
            <person name="De Vries R.P."/>
            <person name="Baker S.E."/>
            <person name="Andersen M.R."/>
        </authorList>
    </citation>
    <scope>NUCLEOTIDE SEQUENCE [LARGE SCALE GENOMIC DNA]</scope>
    <source>
        <strain evidence="9 10">CBS 123904</strain>
    </source>
</reference>
<keyword evidence="3 7" id="KW-1133">Transmembrane helix</keyword>
<name>A0ABR4JI70_9EURO</name>
<dbReference type="EMBL" id="JBFXLU010000129">
    <property type="protein sequence ID" value="KAL2839733.1"/>
    <property type="molecule type" value="Genomic_DNA"/>
</dbReference>
<evidence type="ECO:0000256" key="2">
    <source>
        <dbReference type="ARBA" id="ARBA00022692"/>
    </source>
</evidence>
<sequence>MSLSPEALEALLAQPALQPPPGVTANFENPSNNNTLAWVVTTLCTVITTICLLLRLFARVWLDKKIRLEEILMICAYGAYWGTAYAGYGMIHTPGYYVHTWNLRNKDLIRPLYLILIYGCCYSAVLPLIKSAILLDWCRIFVPIDRTRNAFWWGCMAVVAFQCLWGVLCILLLNLQCRPHEAIWKFYVPAKCYSLPDVMLTSASVQVASDIIMFFLPQRIIWRLHMTWQKKLGISIIFGVGILASVAACFRLAHTVGFANTTDSMYLIGPLLFWACGEMTCGFFIFSVPCLSKLIMESGLPRHVKSSLGFGSKSNDPSYEDTDGPKNRSGNSGRRLGLHPMQPWGGTDTLWSRIEGGDEVDSTDLKDMAKSESQTNLRESRDRSKSVHVSQTVEVSVSNNSGSSHAGSVQDSATGWR</sequence>
<feature type="transmembrane region" description="Helical" evidence="7">
    <location>
        <begin position="232"/>
        <end position="253"/>
    </location>
</feature>
<feature type="domain" description="Rhodopsin" evidence="8">
    <location>
        <begin position="54"/>
        <end position="295"/>
    </location>
</feature>
<comment type="subcellular location">
    <subcellularLocation>
        <location evidence="1">Membrane</location>
        <topology evidence="1">Multi-pass membrane protein</topology>
    </subcellularLocation>
</comment>
<feature type="compositionally biased region" description="Low complexity" evidence="6">
    <location>
        <begin position="393"/>
        <end position="409"/>
    </location>
</feature>
<dbReference type="InterPro" id="IPR052337">
    <property type="entry name" value="SAT4-like"/>
</dbReference>
<feature type="transmembrane region" description="Helical" evidence="7">
    <location>
        <begin position="193"/>
        <end position="216"/>
    </location>
</feature>
<feature type="transmembrane region" description="Helical" evidence="7">
    <location>
        <begin position="265"/>
        <end position="286"/>
    </location>
</feature>
<evidence type="ECO:0000256" key="6">
    <source>
        <dbReference type="SAM" id="MobiDB-lite"/>
    </source>
</evidence>
<feature type="transmembrane region" description="Helical" evidence="7">
    <location>
        <begin position="111"/>
        <end position="129"/>
    </location>
</feature>
<evidence type="ECO:0000256" key="1">
    <source>
        <dbReference type="ARBA" id="ARBA00004141"/>
    </source>
</evidence>
<feature type="region of interest" description="Disordered" evidence="6">
    <location>
        <begin position="314"/>
        <end position="417"/>
    </location>
</feature>
<dbReference type="Proteomes" id="UP001610446">
    <property type="component" value="Unassembled WGS sequence"/>
</dbReference>
<dbReference type="PANTHER" id="PTHR33048">
    <property type="entry name" value="PTH11-LIKE INTEGRAL MEMBRANE PROTEIN (AFU_ORTHOLOGUE AFUA_5G11245)"/>
    <property type="match status" value="1"/>
</dbReference>
<proteinExistence type="inferred from homology"/>
<dbReference type="PANTHER" id="PTHR33048:SF47">
    <property type="entry name" value="INTEGRAL MEMBRANE PROTEIN-RELATED"/>
    <property type="match status" value="1"/>
</dbReference>
<keyword evidence="10" id="KW-1185">Reference proteome</keyword>
<feature type="transmembrane region" description="Helical" evidence="7">
    <location>
        <begin position="150"/>
        <end position="173"/>
    </location>
</feature>
<evidence type="ECO:0000313" key="10">
    <source>
        <dbReference type="Proteomes" id="UP001610446"/>
    </source>
</evidence>
<evidence type="ECO:0000259" key="8">
    <source>
        <dbReference type="Pfam" id="PF20684"/>
    </source>
</evidence>
<evidence type="ECO:0000256" key="3">
    <source>
        <dbReference type="ARBA" id="ARBA00022989"/>
    </source>
</evidence>